<dbReference type="Gene3D" id="3.40.250.10">
    <property type="entry name" value="Rhodanese-like domain"/>
    <property type="match status" value="1"/>
</dbReference>
<organism evidence="2 3">
    <name type="scientific">Candidatus Tenderia electrophaga</name>
    <dbReference type="NCBI Taxonomy" id="1748243"/>
    <lineage>
        <taxon>Bacteria</taxon>
        <taxon>Pseudomonadati</taxon>
        <taxon>Pseudomonadota</taxon>
        <taxon>Gammaproteobacteria</taxon>
        <taxon>Candidatus Tenderiales</taxon>
        <taxon>Candidatus Tenderiaceae</taxon>
        <taxon>Candidatus Tenderia</taxon>
    </lineage>
</organism>
<name>A0A0S2TAL4_9GAMM</name>
<proteinExistence type="predicted"/>
<dbReference type="SMART" id="SM00450">
    <property type="entry name" value="RHOD"/>
    <property type="match status" value="1"/>
</dbReference>
<dbReference type="AlphaFoldDB" id="A0A0S2TAL4"/>
<evidence type="ECO:0000259" key="1">
    <source>
        <dbReference type="PROSITE" id="PS50206"/>
    </source>
</evidence>
<dbReference type="InterPro" id="IPR050229">
    <property type="entry name" value="GlpE_sulfurtransferase"/>
</dbReference>
<evidence type="ECO:0000313" key="3">
    <source>
        <dbReference type="Proteomes" id="UP000055136"/>
    </source>
</evidence>
<dbReference type="PANTHER" id="PTHR43031:SF17">
    <property type="entry name" value="SULFURTRANSFERASE YTWF-RELATED"/>
    <property type="match status" value="1"/>
</dbReference>
<accession>A0A0S2TAL4</accession>
<protein>
    <recommendedName>
        <fullName evidence="1">Rhodanese domain-containing protein</fullName>
    </recommendedName>
</protein>
<dbReference type="SUPFAM" id="SSF52821">
    <property type="entry name" value="Rhodanese/Cell cycle control phosphatase"/>
    <property type="match status" value="1"/>
</dbReference>
<dbReference type="InterPro" id="IPR001763">
    <property type="entry name" value="Rhodanese-like_dom"/>
</dbReference>
<sequence length="106" mass="11887">MRQLSPQQVLELLNQDEPKPVLLDVREPFEVEICAIQGSINIPLHQIPEAVDELDAEREYVLICHHGMRSQRAGVILAANGFEHLINLVGGIDAWACNVDSGMKRY</sequence>
<feature type="domain" description="Rhodanese" evidence="1">
    <location>
        <begin position="16"/>
        <end position="104"/>
    </location>
</feature>
<keyword evidence="3" id="KW-1185">Reference proteome</keyword>
<dbReference type="PROSITE" id="PS50206">
    <property type="entry name" value="RHODANESE_3"/>
    <property type="match status" value="1"/>
</dbReference>
<dbReference type="STRING" id="1748243.Tel_02965"/>
<dbReference type="EMBL" id="CP013099">
    <property type="protein sequence ID" value="ALP52190.1"/>
    <property type="molecule type" value="Genomic_DNA"/>
</dbReference>
<dbReference type="Proteomes" id="UP000055136">
    <property type="component" value="Chromosome"/>
</dbReference>
<evidence type="ECO:0000313" key="2">
    <source>
        <dbReference type="EMBL" id="ALP52190.1"/>
    </source>
</evidence>
<dbReference type="Pfam" id="PF00581">
    <property type="entry name" value="Rhodanese"/>
    <property type="match status" value="1"/>
</dbReference>
<dbReference type="PANTHER" id="PTHR43031">
    <property type="entry name" value="FAD-DEPENDENT OXIDOREDUCTASE"/>
    <property type="match status" value="1"/>
</dbReference>
<reference evidence="2" key="1">
    <citation type="submission" date="2015-10" db="EMBL/GenBank/DDBJ databases">
        <title>Description of Candidatus Tenderia electrophaga gen. nov, sp. nov., an Uncultivated Electroautotroph from a Biocathode Enrichment.</title>
        <authorList>
            <person name="Eddie B.J."/>
            <person name="Malanoski A.P."/>
            <person name="Wang Z."/>
            <person name="Hall R.J."/>
            <person name="Oh S.D."/>
            <person name="Heiner C."/>
            <person name="Lin B."/>
            <person name="Strycharz-Glaven S.M."/>
        </authorList>
    </citation>
    <scope>NUCLEOTIDE SEQUENCE [LARGE SCALE GENOMIC DNA]</scope>
    <source>
        <strain evidence="2">NRL1</strain>
    </source>
</reference>
<gene>
    <name evidence="2" type="ORF">Tel_02965</name>
</gene>
<dbReference type="InterPro" id="IPR036873">
    <property type="entry name" value="Rhodanese-like_dom_sf"/>
</dbReference>
<dbReference type="KEGG" id="tee:Tel_02965"/>